<dbReference type="GO" id="GO:1904680">
    <property type="term" value="F:peptide transmembrane transporter activity"/>
    <property type="evidence" value="ECO:0007669"/>
    <property type="project" value="InterPro"/>
</dbReference>
<dbReference type="GO" id="GO:0006857">
    <property type="term" value="P:oligopeptide transport"/>
    <property type="evidence" value="ECO:0007669"/>
    <property type="project" value="InterPro"/>
</dbReference>
<dbReference type="InterPro" id="IPR018456">
    <property type="entry name" value="PTR2_symporter_CS"/>
</dbReference>
<dbReference type="AlphaFoldDB" id="A0A369US97"/>
<feature type="transmembrane region" description="Helical" evidence="8">
    <location>
        <begin position="269"/>
        <end position="289"/>
    </location>
</feature>
<dbReference type="PANTHER" id="PTHR11654">
    <property type="entry name" value="OLIGOPEPTIDE TRANSPORTER-RELATED"/>
    <property type="match status" value="1"/>
</dbReference>
<keyword evidence="10" id="KW-1185">Reference proteome</keyword>
<feature type="transmembrane region" description="Helical" evidence="8">
    <location>
        <begin position="508"/>
        <end position="529"/>
    </location>
</feature>
<name>A0A369US97_9GAMM</name>
<comment type="caution">
    <text evidence="9">The sequence shown here is derived from an EMBL/GenBank/DDBJ whole genome shotgun (WGS) entry which is preliminary data.</text>
</comment>
<organism evidence="9 10">
    <name type="scientific">Dyella tabacisoli</name>
    <dbReference type="NCBI Taxonomy" id="2282381"/>
    <lineage>
        <taxon>Bacteria</taxon>
        <taxon>Pseudomonadati</taxon>
        <taxon>Pseudomonadota</taxon>
        <taxon>Gammaproteobacteria</taxon>
        <taxon>Lysobacterales</taxon>
        <taxon>Rhodanobacteraceae</taxon>
        <taxon>Dyella</taxon>
    </lineage>
</organism>
<feature type="transmembrane region" description="Helical" evidence="8">
    <location>
        <begin position="96"/>
        <end position="116"/>
    </location>
</feature>
<dbReference type="InterPro" id="IPR036259">
    <property type="entry name" value="MFS_trans_sf"/>
</dbReference>
<feature type="transmembrane region" description="Helical" evidence="8">
    <location>
        <begin position="549"/>
        <end position="571"/>
    </location>
</feature>
<dbReference type="InterPro" id="IPR000109">
    <property type="entry name" value="POT_fam"/>
</dbReference>
<evidence type="ECO:0000256" key="5">
    <source>
        <dbReference type="ARBA" id="ARBA00022989"/>
    </source>
</evidence>
<feature type="transmembrane region" description="Helical" evidence="8">
    <location>
        <begin position="128"/>
        <end position="148"/>
    </location>
</feature>
<keyword evidence="6 8" id="KW-0472">Membrane</keyword>
<feature type="transmembrane region" description="Helical" evidence="8">
    <location>
        <begin position="199"/>
        <end position="218"/>
    </location>
</feature>
<evidence type="ECO:0000256" key="7">
    <source>
        <dbReference type="RuleBase" id="RU003755"/>
    </source>
</evidence>
<evidence type="ECO:0000256" key="6">
    <source>
        <dbReference type="ARBA" id="ARBA00023136"/>
    </source>
</evidence>
<dbReference type="InterPro" id="IPR005279">
    <property type="entry name" value="Dipep/tripep_permease"/>
</dbReference>
<evidence type="ECO:0000313" key="9">
    <source>
        <dbReference type="EMBL" id="RDD82500.1"/>
    </source>
</evidence>
<keyword evidence="3 7" id="KW-0812">Transmembrane</keyword>
<evidence type="ECO:0000313" key="10">
    <source>
        <dbReference type="Proteomes" id="UP000253782"/>
    </source>
</evidence>
<comment type="subcellular location">
    <subcellularLocation>
        <location evidence="1 7">Membrane</location>
        <topology evidence="1 7">Multi-pass membrane protein</topology>
    </subcellularLocation>
</comment>
<dbReference type="RefSeq" id="WP_114844564.1">
    <property type="nucleotide sequence ID" value="NZ_JBHSPE010000001.1"/>
</dbReference>
<feature type="transmembrane region" description="Helical" evidence="8">
    <location>
        <begin position="374"/>
        <end position="392"/>
    </location>
</feature>
<sequence length="579" mass="62943">MTDTATLATHPPTVAHHDELFGHPKGLYVCFFTEMWERFSFYGMKALLALYLIKHHGFSDAESLSVLGAYGGLVYATPVLGGLLADRYLGMRKAAVLGGILLCLGHLGMAVEGHAATVGADGIVHRDLFALSIFYLSLSLIISGVGFLKPNISTVVGKLYPEGDPRLDSGFTLFYAGINIGALFSSLICGYLGDTYGWGYGFGAAGIGMLAGLAVFITGQKYLQGHAEPPNPLALRRRLFGPLNVEWAIYLGAAMALPIFWALMQLGHAVLWLQVLTMAAWLSWLGWYVTTRCTPTQRQQMLACVFFVGICLLFFTLYEQTYGSWLLFNDRMLTKDLFPSLVIREGHPVPWSILPLLLCPIIVALALRLRSQRVARLLLGTLTVAGIALIVRDCIVLPQSASSLTYLGAMFIVLLSPLMAWLWPFLDRYGMNPSKPMKSAIGLAFAGLAFVPLLIGNHMVGPDALASVWWLVLAYLLIEIGEVTLSPIGLAAVTQLSVPQACGLMMGAWWLGTSFSEQLAAILGKLAALDIPADGKIDMTLASAKYGELFQHMIWLGLASALAAMLLTPLIKRWMHGVK</sequence>
<keyword evidence="4" id="KW-0653">Protein transport</keyword>
<protein>
    <submittedName>
        <fullName evidence="9">MFS transporter</fullName>
    </submittedName>
</protein>
<feature type="transmembrane region" description="Helical" evidence="8">
    <location>
        <begin position="438"/>
        <end position="456"/>
    </location>
</feature>
<gene>
    <name evidence="9" type="ORF">DVJ77_06035</name>
</gene>
<evidence type="ECO:0000256" key="3">
    <source>
        <dbReference type="ARBA" id="ARBA00022692"/>
    </source>
</evidence>
<reference evidence="9 10" key="1">
    <citation type="submission" date="2018-07" db="EMBL/GenBank/DDBJ databases">
        <title>Dyella tabacisoli L4-6T, whole genome shotgun sequence.</title>
        <authorList>
            <person name="Zhou X.-K."/>
            <person name="Li W.-J."/>
            <person name="Duan Y.-Q."/>
        </authorList>
    </citation>
    <scope>NUCLEOTIDE SEQUENCE [LARGE SCALE GENOMIC DNA]</scope>
    <source>
        <strain evidence="9 10">L4-6</strain>
    </source>
</reference>
<keyword evidence="7" id="KW-0813">Transport</keyword>
<dbReference type="NCBIfam" id="TIGR00924">
    <property type="entry name" value="yjdL_sub1_fam"/>
    <property type="match status" value="1"/>
</dbReference>
<dbReference type="SUPFAM" id="SSF103473">
    <property type="entry name" value="MFS general substrate transporter"/>
    <property type="match status" value="2"/>
</dbReference>
<keyword evidence="4" id="KW-0571">Peptide transport</keyword>
<dbReference type="Gene3D" id="1.20.1250.20">
    <property type="entry name" value="MFS general substrate transporter like domains"/>
    <property type="match status" value="2"/>
</dbReference>
<evidence type="ECO:0000256" key="1">
    <source>
        <dbReference type="ARBA" id="ARBA00004141"/>
    </source>
</evidence>
<feature type="transmembrane region" description="Helical" evidence="8">
    <location>
        <begin position="349"/>
        <end position="367"/>
    </location>
</feature>
<feature type="transmembrane region" description="Helical" evidence="8">
    <location>
        <begin position="301"/>
        <end position="318"/>
    </location>
</feature>
<dbReference type="Proteomes" id="UP000253782">
    <property type="component" value="Unassembled WGS sequence"/>
</dbReference>
<dbReference type="EMBL" id="QQAH01000005">
    <property type="protein sequence ID" value="RDD82500.1"/>
    <property type="molecule type" value="Genomic_DNA"/>
</dbReference>
<feature type="transmembrane region" description="Helical" evidence="8">
    <location>
        <begin position="468"/>
        <end position="496"/>
    </location>
</feature>
<dbReference type="GO" id="GO:0016020">
    <property type="term" value="C:membrane"/>
    <property type="evidence" value="ECO:0007669"/>
    <property type="project" value="UniProtKB-SubCell"/>
</dbReference>
<dbReference type="CDD" id="cd17346">
    <property type="entry name" value="MFS_DtpA_like"/>
    <property type="match status" value="1"/>
</dbReference>
<keyword evidence="5 8" id="KW-1133">Transmembrane helix</keyword>
<dbReference type="OrthoDB" id="9772725at2"/>
<evidence type="ECO:0000256" key="2">
    <source>
        <dbReference type="ARBA" id="ARBA00005982"/>
    </source>
</evidence>
<dbReference type="PROSITE" id="PS01023">
    <property type="entry name" value="PTR2_2"/>
    <property type="match status" value="1"/>
</dbReference>
<accession>A0A369US97</accession>
<feature type="transmembrane region" description="Helical" evidence="8">
    <location>
        <begin position="169"/>
        <end position="193"/>
    </location>
</feature>
<feature type="transmembrane region" description="Helical" evidence="8">
    <location>
        <begin position="404"/>
        <end position="426"/>
    </location>
</feature>
<evidence type="ECO:0000256" key="8">
    <source>
        <dbReference type="SAM" id="Phobius"/>
    </source>
</evidence>
<evidence type="ECO:0000256" key="4">
    <source>
        <dbReference type="ARBA" id="ARBA00022856"/>
    </source>
</evidence>
<proteinExistence type="inferred from homology"/>
<feature type="transmembrane region" description="Helical" evidence="8">
    <location>
        <begin position="239"/>
        <end position="263"/>
    </location>
</feature>
<dbReference type="Pfam" id="PF00854">
    <property type="entry name" value="PTR2"/>
    <property type="match status" value="2"/>
</dbReference>
<comment type="similarity">
    <text evidence="2 7">Belongs to the major facilitator superfamily. Proton-dependent oligopeptide transporter (POT/PTR) (TC 2.A.17) family.</text>
</comment>
<feature type="transmembrane region" description="Helical" evidence="8">
    <location>
        <begin position="64"/>
        <end position="84"/>
    </location>
</feature>